<dbReference type="EMBL" id="KN822151">
    <property type="protein sequence ID" value="KIM54633.1"/>
    <property type="molecule type" value="Genomic_DNA"/>
</dbReference>
<feature type="region of interest" description="Disordered" evidence="1">
    <location>
        <begin position="55"/>
        <end position="74"/>
    </location>
</feature>
<accession>A0A0C2YYG6</accession>
<evidence type="ECO:0000313" key="2">
    <source>
        <dbReference type="EMBL" id="KIM54633.1"/>
    </source>
</evidence>
<dbReference type="AlphaFoldDB" id="A0A0C2YYG6"/>
<evidence type="ECO:0000313" key="3">
    <source>
        <dbReference type="Proteomes" id="UP000053989"/>
    </source>
</evidence>
<reference evidence="2 3" key="1">
    <citation type="submission" date="2014-04" db="EMBL/GenBank/DDBJ databases">
        <authorList>
            <consortium name="DOE Joint Genome Institute"/>
            <person name="Kuo A."/>
            <person name="Kohler A."/>
            <person name="Nagy L.G."/>
            <person name="Floudas D."/>
            <person name="Copeland A."/>
            <person name="Barry K.W."/>
            <person name="Cichocki N."/>
            <person name="Veneault-Fourrey C."/>
            <person name="LaButti K."/>
            <person name="Lindquist E.A."/>
            <person name="Lipzen A."/>
            <person name="Lundell T."/>
            <person name="Morin E."/>
            <person name="Murat C."/>
            <person name="Sun H."/>
            <person name="Tunlid A."/>
            <person name="Henrissat B."/>
            <person name="Grigoriev I.V."/>
            <person name="Hibbett D.S."/>
            <person name="Martin F."/>
            <person name="Nordberg H.P."/>
            <person name="Cantor M.N."/>
            <person name="Hua S.X."/>
        </authorList>
    </citation>
    <scope>NUCLEOTIDE SEQUENCE [LARGE SCALE GENOMIC DNA]</scope>
    <source>
        <strain evidence="2 3">Foug A</strain>
    </source>
</reference>
<organism evidence="2 3">
    <name type="scientific">Scleroderma citrinum Foug A</name>
    <dbReference type="NCBI Taxonomy" id="1036808"/>
    <lineage>
        <taxon>Eukaryota</taxon>
        <taxon>Fungi</taxon>
        <taxon>Dikarya</taxon>
        <taxon>Basidiomycota</taxon>
        <taxon>Agaricomycotina</taxon>
        <taxon>Agaricomycetes</taxon>
        <taxon>Agaricomycetidae</taxon>
        <taxon>Boletales</taxon>
        <taxon>Sclerodermatineae</taxon>
        <taxon>Sclerodermataceae</taxon>
        <taxon>Scleroderma</taxon>
    </lineage>
</organism>
<gene>
    <name evidence="2" type="ORF">SCLCIDRAFT_350956</name>
</gene>
<reference evidence="3" key="2">
    <citation type="submission" date="2015-01" db="EMBL/GenBank/DDBJ databases">
        <title>Evolutionary Origins and Diversification of the Mycorrhizal Mutualists.</title>
        <authorList>
            <consortium name="DOE Joint Genome Institute"/>
            <consortium name="Mycorrhizal Genomics Consortium"/>
            <person name="Kohler A."/>
            <person name="Kuo A."/>
            <person name="Nagy L.G."/>
            <person name="Floudas D."/>
            <person name="Copeland A."/>
            <person name="Barry K.W."/>
            <person name="Cichocki N."/>
            <person name="Veneault-Fourrey C."/>
            <person name="LaButti K."/>
            <person name="Lindquist E.A."/>
            <person name="Lipzen A."/>
            <person name="Lundell T."/>
            <person name="Morin E."/>
            <person name="Murat C."/>
            <person name="Riley R."/>
            <person name="Ohm R."/>
            <person name="Sun H."/>
            <person name="Tunlid A."/>
            <person name="Henrissat B."/>
            <person name="Grigoriev I.V."/>
            <person name="Hibbett D.S."/>
            <person name="Martin F."/>
        </authorList>
    </citation>
    <scope>NUCLEOTIDE SEQUENCE [LARGE SCALE GENOMIC DNA]</scope>
    <source>
        <strain evidence="3">Foug A</strain>
    </source>
</reference>
<feature type="compositionally biased region" description="Basic and acidic residues" evidence="1">
    <location>
        <begin position="56"/>
        <end position="74"/>
    </location>
</feature>
<name>A0A0C2YYG6_9AGAM</name>
<proteinExistence type="predicted"/>
<dbReference type="Proteomes" id="UP000053989">
    <property type="component" value="Unassembled WGS sequence"/>
</dbReference>
<evidence type="ECO:0000256" key="1">
    <source>
        <dbReference type="SAM" id="MobiDB-lite"/>
    </source>
</evidence>
<sequence>MHHGIYRVSYVLYIFQHPTTSLLTASVLLVDRIPIFIKFLYEFNARSFKMVIRKQTSGEHSPDTSEHSCALMEK</sequence>
<protein>
    <submittedName>
        <fullName evidence="2">Uncharacterized protein</fullName>
    </submittedName>
</protein>
<dbReference type="InParanoid" id="A0A0C2YYG6"/>
<dbReference type="HOGENOM" id="CLU_2689244_0_0_1"/>
<keyword evidence="3" id="KW-1185">Reference proteome</keyword>